<dbReference type="STRING" id="1641875.XM53_13350"/>
<dbReference type="NCBIfam" id="TIGR02218">
    <property type="entry name" value="phg_TIGR02218"/>
    <property type="match status" value="1"/>
</dbReference>
<feature type="region of interest" description="Disordered" evidence="1">
    <location>
        <begin position="277"/>
        <end position="296"/>
    </location>
</feature>
<accession>A0A0T5NSY9</accession>
<evidence type="ECO:0000313" key="4">
    <source>
        <dbReference type="Proteomes" id="UP000051295"/>
    </source>
</evidence>
<evidence type="ECO:0000259" key="2">
    <source>
        <dbReference type="Pfam" id="PF09356"/>
    </source>
</evidence>
<dbReference type="AlphaFoldDB" id="A0A0T5NSY9"/>
<name>A0A0T5NSY9_9RHOB</name>
<evidence type="ECO:0000313" key="3">
    <source>
        <dbReference type="EMBL" id="KRS12037.1"/>
    </source>
</evidence>
<dbReference type="InterPro" id="IPR018964">
    <property type="entry name" value="Phage_phiJL001_Gp84_C"/>
</dbReference>
<dbReference type="RefSeq" id="WP_057794126.1">
    <property type="nucleotide sequence ID" value="NZ_LAXJ01000013.1"/>
</dbReference>
<protein>
    <submittedName>
        <fullName evidence="3">Phage protein</fullName>
    </submittedName>
</protein>
<dbReference type="Pfam" id="PF09931">
    <property type="entry name" value="Phage_phiJL001_Gp84_N"/>
    <property type="match status" value="1"/>
</dbReference>
<gene>
    <name evidence="3" type="ORF">XM53_13350</name>
</gene>
<dbReference type="PATRIC" id="fig|1641875.4.peg.465"/>
<dbReference type="Pfam" id="PF09356">
    <property type="entry name" value="Phage_BR0599"/>
    <property type="match status" value="1"/>
</dbReference>
<comment type="caution">
    <text evidence="3">The sequence shown here is derived from an EMBL/GenBank/DDBJ whole genome shotgun (WGS) entry which is preliminary data.</text>
</comment>
<dbReference type="Proteomes" id="UP000051295">
    <property type="component" value="Unassembled WGS sequence"/>
</dbReference>
<dbReference type="InterPro" id="IPR011928">
    <property type="entry name" value="Phage_phiJL001_Gp84"/>
</dbReference>
<reference evidence="3 4" key="1">
    <citation type="submission" date="2015-04" db="EMBL/GenBank/DDBJ databases">
        <title>The draft genome sequence of Roseovarius sp.R12b.</title>
        <authorList>
            <person name="Li G."/>
            <person name="Lai Q."/>
            <person name="Shao Z."/>
            <person name="Yan P."/>
        </authorList>
    </citation>
    <scope>NUCLEOTIDE SEQUENCE [LARGE SCALE GENOMIC DNA]</scope>
    <source>
        <strain evidence="3 4">R12B</strain>
    </source>
</reference>
<organism evidence="3 4">
    <name type="scientific">Roseovarius atlanticus</name>
    <dbReference type="NCBI Taxonomy" id="1641875"/>
    <lineage>
        <taxon>Bacteria</taxon>
        <taxon>Pseudomonadati</taxon>
        <taxon>Pseudomonadota</taxon>
        <taxon>Alphaproteobacteria</taxon>
        <taxon>Rhodobacterales</taxon>
        <taxon>Roseobacteraceae</taxon>
        <taxon>Roseovarius</taxon>
    </lineage>
</organism>
<feature type="domain" description="Bacteriophage phiJL001 Gp84 C-terminal" evidence="2">
    <location>
        <begin position="196"/>
        <end position="277"/>
    </location>
</feature>
<dbReference type="OrthoDB" id="1633386at2"/>
<feature type="compositionally biased region" description="Basic and acidic residues" evidence="1">
    <location>
        <begin position="283"/>
        <end position="296"/>
    </location>
</feature>
<evidence type="ECO:0000256" key="1">
    <source>
        <dbReference type="SAM" id="MobiDB-lite"/>
    </source>
</evidence>
<keyword evidence="4" id="KW-1185">Reference proteome</keyword>
<proteinExistence type="predicted"/>
<sequence>MSDFNEGLKTHLQAGLTTTCRCWALIRRDGVRLGFTDHDCTLEFDGHTFRADTGLGAKALQQTTGLSVDNTEALGALSDAAITEDDIEAGRYDAAEVLAWLVNWANVEERQLQFRGTIGEIRRAGGAFEAELRGLTDRLNVPLGRVFQKPCSAVLGDATCGFDLTAPGYAAEVGVVAIEDRRILHLPVLDGFAPEWFRHGVLRVLDGAATGLTGTIKRDVMLTDARQIELWHPLRVDIGPGDSVRVIAGCDKRSKTCRLKFDNYLNFQGFPDIPGDDWSISDPSREQRLDGGSRRR</sequence>
<dbReference type="EMBL" id="LAXJ01000013">
    <property type="protein sequence ID" value="KRS12037.1"/>
    <property type="molecule type" value="Genomic_DNA"/>
</dbReference>